<keyword evidence="2" id="KW-0472">Membrane</keyword>
<sequence length="65" mass="7091">MNTFFGLGGWELIMLVGMGIVVLVLLVVGAALVKLAFFGPASRRDDDESDDEDGDHDEDYDDDGR</sequence>
<feature type="transmembrane region" description="Helical" evidence="2">
    <location>
        <begin position="12"/>
        <end position="37"/>
    </location>
</feature>
<comment type="caution">
    <text evidence="3">The sequence shown here is derived from an EMBL/GenBank/DDBJ whole genome shotgun (WGS) entry which is preliminary data.</text>
</comment>
<accession>A0ABS4WXR4</accession>
<feature type="region of interest" description="Disordered" evidence="1">
    <location>
        <begin position="41"/>
        <end position="65"/>
    </location>
</feature>
<evidence type="ECO:0000313" key="4">
    <source>
        <dbReference type="Proteomes" id="UP001519290"/>
    </source>
</evidence>
<evidence type="ECO:0000313" key="3">
    <source>
        <dbReference type="EMBL" id="MBP2380943.1"/>
    </source>
</evidence>
<keyword evidence="2" id="KW-0812">Transmembrane</keyword>
<protein>
    <submittedName>
        <fullName evidence="3">Membrane protein</fullName>
    </submittedName>
</protein>
<evidence type="ECO:0000256" key="1">
    <source>
        <dbReference type="SAM" id="MobiDB-lite"/>
    </source>
</evidence>
<organism evidence="3 4">
    <name type="scientific">Brachybacterium sacelli</name>
    <dbReference type="NCBI Taxonomy" id="173364"/>
    <lineage>
        <taxon>Bacteria</taxon>
        <taxon>Bacillati</taxon>
        <taxon>Actinomycetota</taxon>
        <taxon>Actinomycetes</taxon>
        <taxon>Micrococcales</taxon>
        <taxon>Dermabacteraceae</taxon>
        <taxon>Brachybacterium</taxon>
    </lineage>
</organism>
<evidence type="ECO:0000256" key="2">
    <source>
        <dbReference type="SAM" id="Phobius"/>
    </source>
</evidence>
<name>A0ABS4WXR4_9MICO</name>
<keyword evidence="2" id="KW-1133">Transmembrane helix</keyword>
<reference evidence="3 4" key="1">
    <citation type="submission" date="2021-03" db="EMBL/GenBank/DDBJ databases">
        <title>Sequencing the genomes of 1000 actinobacteria strains.</title>
        <authorList>
            <person name="Klenk H.-P."/>
        </authorList>
    </citation>
    <scope>NUCLEOTIDE SEQUENCE [LARGE SCALE GENOMIC DNA]</scope>
    <source>
        <strain evidence="3 4">DSM 14566</strain>
    </source>
</reference>
<dbReference type="EMBL" id="JAGIOD010000001">
    <property type="protein sequence ID" value="MBP2380943.1"/>
    <property type="molecule type" value="Genomic_DNA"/>
</dbReference>
<dbReference type="Proteomes" id="UP001519290">
    <property type="component" value="Unassembled WGS sequence"/>
</dbReference>
<keyword evidence="4" id="KW-1185">Reference proteome</keyword>
<feature type="compositionally biased region" description="Acidic residues" evidence="1">
    <location>
        <begin position="47"/>
        <end position="65"/>
    </location>
</feature>
<proteinExistence type="predicted"/>
<dbReference type="RefSeq" id="WP_209899686.1">
    <property type="nucleotide sequence ID" value="NZ_BAAAJW010000004.1"/>
</dbReference>
<gene>
    <name evidence="3" type="ORF">JOF43_000900</name>
</gene>